<keyword evidence="4" id="KW-1185">Reference proteome</keyword>
<feature type="transmembrane region" description="Helical" evidence="1">
    <location>
        <begin position="97"/>
        <end position="112"/>
    </location>
</feature>
<evidence type="ECO:0000256" key="1">
    <source>
        <dbReference type="SAM" id="Phobius"/>
    </source>
</evidence>
<evidence type="ECO:0000313" key="4">
    <source>
        <dbReference type="Proteomes" id="UP000031950"/>
    </source>
</evidence>
<dbReference type="OrthoDB" id="9816425at2"/>
<dbReference type="InterPro" id="IPR027383">
    <property type="entry name" value="Znf_put"/>
</dbReference>
<keyword evidence="1" id="KW-0472">Membrane</keyword>
<dbReference type="EMBL" id="JXRQ01000015">
    <property type="protein sequence ID" value="KIL51573.1"/>
    <property type="molecule type" value="Genomic_DNA"/>
</dbReference>
<evidence type="ECO:0000259" key="2">
    <source>
        <dbReference type="Pfam" id="PF13490"/>
    </source>
</evidence>
<sequence length="193" mass="21581">MKKECNVIQDLLPLYAENLTSVETNQYIEAHMAHCPECEKLLGDLKKELPGYDPEPAGREDDTLLMRKVKSRRVKVLTVVMLIGIFIGSMALFSADFTFVIAFILLLVYLMASDKSASINAKAYGIPTFILSLSSLMIALRLFWNVAIYVDETGSGPAEVYGGNIWLGMAWLQLLLLFVLTIMIVLTTLRRKA</sequence>
<organism evidence="3 4">
    <name type="scientific">Jeotgalibacillus alimentarius</name>
    <dbReference type="NCBI Taxonomy" id="135826"/>
    <lineage>
        <taxon>Bacteria</taxon>
        <taxon>Bacillati</taxon>
        <taxon>Bacillota</taxon>
        <taxon>Bacilli</taxon>
        <taxon>Bacillales</taxon>
        <taxon>Caryophanaceae</taxon>
        <taxon>Jeotgalibacillus</taxon>
    </lineage>
</organism>
<feature type="transmembrane region" description="Helical" evidence="1">
    <location>
        <begin position="124"/>
        <end position="144"/>
    </location>
</feature>
<comment type="caution">
    <text evidence="3">The sequence shown here is derived from an EMBL/GenBank/DDBJ whole genome shotgun (WGS) entry which is preliminary data.</text>
</comment>
<keyword evidence="1" id="KW-0812">Transmembrane</keyword>
<proteinExistence type="predicted"/>
<gene>
    <name evidence="3" type="ORF">KP77_10850</name>
</gene>
<dbReference type="AlphaFoldDB" id="A0A0C2W6C7"/>
<evidence type="ECO:0000313" key="3">
    <source>
        <dbReference type="EMBL" id="KIL51573.1"/>
    </source>
</evidence>
<dbReference type="STRING" id="135826.KP77_10850"/>
<accession>A0A0C2W6C7</accession>
<reference evidence="3 4" key="1">
    <citation type="submission" date="2015-01" db="EMBL/GenBank/DDBJ databases">
        <title>Genome sequence of Jeotgalibacillus alimentarius.</title>
        <authorList>
            <person name="Goh K.M."/>
            <person name="Chan K.-G."/>
            <person name="Yaakop A.S."/>
            <person name="Ee R."/>
            <person name="Gan H.M."/>
            <person name="Chan C.S."/>
        </authorList>
    </citation>
    <scope>NUCLEOTIDE SEQUENCE [LARGE SCALE GENOMIC DNA]</scope>
    <source>
        <strain evidence="3 4">YKJ-13</strain>
    </source>
</reference>
<dbReference type="Pfam" id="PF13490">
    <property type="entry name" value="zf-HC2"/>
    <property type="match status" value="1"/>
</dbReference>
<dbReference type="RefSeq" id="WP_084218602.1">
    <property type="nucleotide sequence ID" value="NZ_JXRQ01000015.1"/>
</dbReference>
<feature type="domain" description="Putative zinc-finger" evidence="2">
    <location>
        <begin position="5"/>
        <end position="38"/>
    </location>
</feature>
<dbReference type="PATRIC" id="fig|135826.4.peg.1080"/>
<name>A0A0C2W6C7_9BACL</name>
<feature type="transmembrane region" description="Helical" evidence="1">
    <location>
        <begin position="164"/>
        <end position="189"/>
    </location>
</feature>
<dbReference type="Proteomes" id="UP000031950">
    <property type="component" value="Unassembled WGS sequence"/>
</dbReference>
<keyword evidence="1" id="KW-1133">Transmembrane helix</keyword>
<protein>
    <recommendedName>
        <fullName evidence="2">Putative zinc-finger domain-containing protein</fullName>
    </recommendedName>
</protein>
<feature type="transmembrane region" description="Helical" evidence="1">
    <location>
        <begin position="74"/>
        <end position="91"/>
    </location>
</feature>